<protein>
    <submittedName>
        <fullName evidence="9">RDD family membrane protein YckC</fullName>
    </submittedName>
</protein>
<keyword evidence="2" id="KW-1003">Cell membrane</keyword>
<evidence type="ECO:0000256" key="2">
    <source>
        <dbReference type="ARBA" id="ARBA00022475"/>
    </source>
</evidence>
<evidence type="ECO:0000256" key="5">
    <source>
        <dbReference type="ARBA" id="ARBA00023136"/>
    </source>
</evidence>
<feature type="region of interest" description="Disordered" evidence="6">
    <location>
        <begin position="1"/>
        <end position="24"/>
    </location>
</feature>
<dbReference type="EMBL" id="JACJHX010000003">
    <property type="protein sequence ID" value="MBA9026307.1"/>
    <property type="molecule type" value="Genomic_DNA"/>
</dbReference>
<accession>A0ABR6CPN2</accession>
<feature type="transmembrane region" description="Helical" evidence="7">
    <location>
        <begin position="90"/>
        <end position="111"/>
    </location>
</feature>
<feature type="domain" description="RDD" evidence="8">
    <location>
        <begin position="54"/>
        <end position="179"/>
    </location>
</feature>
<name>A0ABR6CPN2_9BACI</name>
<keyword evidence="4 7" id="KW-1133">Transmembrane helix</keyword>
<evidence type="ECO:0000256" key="4">
    <source>
        <dbReference type="ARBA" id="ARBA00022989"/>
    </source>
</evidence>
<proteinExistence type="predicted"/>
<evidence type="ECO:0000256" key="7">
    <source>
        <dbReference type="SAM" id="Phobius"/>
    </source>
</evidence>
<dbReference type="PANTHER" id="PTHR36115">
    <property type="entry name" value="PROLINE-RICH ANTIGEN HOMOLOG-RELATED"/>
    <property type="match status" value="1"/>
</dbReference>
<keyword evidence="10" id="KW-1185">Reference proteome</keyword>
<sequence length="188" mass="21657">MNEDKQTNNDVNLEKEYETDSRQTALDGTLREHELISTNLVADYNVKERPEVTYAGFWMRFWAYLADLLVIGSLNRILISPLSMAITGNVFDGSFFSFQAIGTTIVFYLYFVLMTRFFGKTLGKMIFGLRVVSLKEEKISWGTLVFREFIGRFIAKFLFAGYIIVGFLPKKQGLHDIFADTTVILDRR</sequence>
<evidence type="ECO:0000313" key="9">
    <source>
        <dbReference type="EMBL" id="MBA9026307.1"/>
    </source>
</evidence>
<dbReference type="InterPro" id="IPR010432">
    <property type="entry name" value="RDD"/>
</dbReference>
<keyword evidence="3 7" id="KW-0812">Transmembrane</keyword>
<dbReference type="InterPro" id="IPR051791">
    <property type="entry name" value="Pra-immunoreactive"/>
</dbReference>
<feature type="transmembrane region" description="Helical" evidence="7">
    <location>
        <begin position="149"/>
        <end position="168"/>
    </location>
</feature>
<evidence type="ECO:0000259" key="8">
    <source>
        <dbReference type="Pfam" id="PF06271"/>
    </source>
</evidence>
<evidence type="ECO:0000256" key="1">
    <source>
        <dbReference type="ARBA" id="ARBA00004651"/>
    </source>
</evidence>
<comment type="subcellular location">
    <subcellularLocation>
        <location evidence="1">Cell membrane</location>
        <topology evidence="1">Multi-pass membrane protein</topology>
    </subcellularLocation>
</comment>
<organism evidence="9 10">
    <name type="scientific">Peribacillus huizhouensis</name>
    <dbReference type="NCBI Taxonomy" id="1501239"/>
    <lineage>
        <taxon>Bacteria</taxon>
        <taxon>Bacillati</taxon>
        <taxon>Bacillota</taxon>
        <taxon>Bacilli</taxon>
        <taxon>Bacillales</taxon>
        <taxon>Bacillaceae</taxon>
        <taxon>Peribacillus</taxon>
    </lineage>
</organism>
<feature type="transmembrane region" description="Helical" evidence="7">
    <location>
        <begin position="61"/>
        <end position="78"/>
    </location>
</feature>
<evidence type="ECO:0000256" key="3">
    <source>
        <dbReference type="ARBA" id="ARBA00022692"/>
    </source>
</evidence>
<evidence type="ECO:0000313" key="10">
    <source>
        <dbReference type="Proteomes" id="UP000626697"/>
    </source>
</evidence>
<reference evidence="9 10" key="1">
    <citation type="submission" date="2020-08" db="EMBL/GenBank/DDBJ databases">
        <title>Genomic Encyclopedia of Type Strains, Phase IV (KMG-IV): sequencing the most valuable type-strain genomes for metagenomic binning, comparative biology and taxonomic classification.</title>
        <authorList>
            <person name="Goeker M."/>
        </authorList>
    </citation>
    <scope>NUCLEOTIDE SEQUENCE [LARGE SCALE GENOMIC DNA]</scope>
    <source>
        <strain evidence="9 10">DSM 105481</strain>
    </source>
</reference>
<feature type="compositionally biased region" description="Basic and acidic residues" evidence="6">
    <location>
        <begin position="1"/>
        <end position="21"/>
    </location>
</feature>
<evidence type="ECO:0000256" key="6">
    <source>
        <dbReference type="SAM" id="MobiDB-lite"/>
    </source>
</evidence>
<gene>
    <name evidence="9" type="ORF">HNP81_001592</name>
</gene>
<dbReference type="PANTHER" id="PTHR36115:SF9">
    <property type="entry name" value="LMO1584 PROTEIN"/>
    <property type="match status" value="1"/>
</dbReference>
<dbReference type="RefSeq" id="WP_182502168.1">
    <property type="nucleotide sequence ID" value="NZ_JACJHX010000003.1"/>
</dbReference>
<dbReference type="Pfam" id="PF06271">
    <property type="entry name" value="RDD"/>
    <property type="match status" value="1"/>
</dbReference>
<comment type="caution">
    <text evidence="9">The sequence shown here is derived from an EMBL/GenBank/DDBJ whole genome shotgun (WGS) entry which is preliminary data.</text>
</comment>
<keyword evidence="5 7" id="KW-0472">Membrane</keyword>
<dbReference type="Proteomes" id="UP000626697">
    <property type="component" value="Unassembled WGS sequence"/>
</dbReference>